<name>A0A409WH42_PSICY</name>
<evidence type="ECO:0000256" key="1">
    <source>
        <dbReference type="SAM" id="MobiDB-lite"/>
    </source>
</evidence>
<feature type="transmembrane region" description="Helical" evidence="2">
    <location>
        <begin position="64"/>
        <end position="83"/>
    </location>
</feature>
<gene>
    <name evidence="4" type="ORF">CVT25_015313</name>
</gene>
<keyword evidence="2" id="KW-0472">Membrane</keyword>
<feature type="transmembrane region" description="Helical" evidence="2">
    <location>
        <begin position="224"/>
        <end position="247"/>
    </location>
</feature>
<feature type="transmembrane region" description="Helical" evidence="2">
    <location>
        <begin position="189"/>
        <end position="212"/>
    </location>
</feature>
<evidence type="ECO:0000313" key="4">
    <source>
        <dbReference type="EMBL" id="PPQ77819.1"/>
    </source>
</evidence>
<dbReference type="Proteomes" id="UP000283269">
    <property type="component" value="Unassembled WGS sequence"/>
</dbReference>
<dbReference type="AlphaFoldDB" id="A0A409WH42"/>
<proteinExistence type="predicted"/>
<feature type="transmembrane region" description="Helical" evidence="2">
    <location>
        <begin position="136"/>
        <end position="159"/>
    </location>
</feature>
<feature type="region of interest" description="Disordered" evidence="1">
    <location>
        <begin position="1"/>
        <end position="21"/>
    </location>
</feature>
<feature type="domain" description="DUF6535" evidence="3">
    <location>
        <begin position="42"/>
        <end position="216"/>
    </location>
</feature>
<keyword evidence="2" id="KW-1133">Transmembrane helix</keyword>
<dbReference type="Pfam" id="PF20153">
    <property type="entry name" value="DUF6535"/>
    <property type="match status" value="1"/>
</dbReference>
<dbReference type="InterPro" id="IPR045338">
    <property type="entry name" value="DUF6535"/>
</dbReference>
<reference evidence="4 5" key="1">
    <citation type="journal article" date="2018" name="Evol. Lett.">
        <title>Horizontal gene cluster transfer increased hallucinogenic mushroom diversity.</title>
        <authorList>
            <person name="Reynolds H.T."/>
            <person name="Vijayakumar V."/>
            <person name="Gluck-Thaler E."/>
            <person name="Korotkin H.B."/>
            <person name="Matheny P.B."/>
            <person name="Slot J.C."/>
        </authorList>
    </citation>
    <scope>NUCLEOTIDE SEQUENCE [LARGE SCALE GENOMIC DNA]</scope>
    <source>
        <strain evidence="4 5">2631</strain>
    </source>
</reference>
<organism evidence="4 5">
    <name type="scientific">Psilocybe cyanescens</name>
    <dbReference type="NCBI Taxonomy" id="93625"/>
    <lineage>
        <taxon>Eukaryota</taxon>
        <taxon>Fungi</taxon>
        <taxon>Dikarya</taxon>
        <taxon>Basidiomycota</taxon>
        <taxon>Agaricomycotina</taxon>
        <taxon>Agaricomycetes</taxon>
        <taxon>Agaricomycetidae</taxon>
        <taxon>Agaricales</taxon>
        <taxon>Agaricineae</taxon>
        <taxon>Strophariaceae</taxon>
        <taxon>Psilocybe</taxon>
    </lineage>
</organism>
<dbReference type="STRING" id="93625.A0A409WH42"/>
<keyword evidence="5" id="KW-1185">Reference proteome</keyword>
<accession>A0A409WH42</accession>
<keyword evidence="2" id="KW-0812">Transmembrane</keyword>
<evidence type="ECO:0000259" key="3">
    <source>
        <dbReference type="Pfam" id="PF20153"/>
    </source>
</evidence>
<dbReference type="InParanoid" id="A0A409WH42"/>
<dbReference type="EMBL" id="NHYD01003433">
    <property type="protein sequence ID" value="PPQ77819.1"/>
    <property type="molecule type" value="Genomic_DNA"/>
</dbReference>
<evidence type="ECO:0000256" key="2">
    <source>
        <dbReference type="SAM" id="Phobius"/>
    </source>
</evidence>
<dbReference type="OrthoDB" id="3235960at2759"/>
<evidence type="ECO:0000313" key="5">
    <source>
        <dbReference type="Proteomes" id="UP000283269"/>
    </source>
</evidence>
<sequence length="704" mass="79462">MDPRIQERVGGTTKVNVEDNSKPWSLSDEYRFTPGRPDGDPWKVLLDPLLEKDKIQCDGWKDEVGNLLIFAGLFSAVVTAFIIESYKTLKPDPNDDIIALLSQIANQSNNAALEPRSILLPSQSFSPKHSAVRVNVFWFLSLIYSLASVVIGIVTLQWLRQHQAYPGQSPREALAMYYMRSEGMQKWHVWKILMALPVLLQLALVFFFVGVIDFLHELGNKAVLIPISVAIGFTLLFLYGTATLPALQTYFLTLRGLMSWPHKKPPSQCPYKSPQSAVMCSIFNVFLRLCSYPRSLFSLGIKRSPVRQYLHNLRATKSWIDFDLLWLKVRDAYSCIIFDEDFYSRNQANSILHSAPPLFDAMNTFRNVTRSDFDEKLTSETISAAYHCLSDLSSVFTISNLAQGKDLKSDLDSISLWNRYLQFSFDAQFGLSESTAGPSESASPSDVVRLIHDRNLYTFLDRLDNYIDPTNDILIHRQEIKDLSQLFPQTSPIPHTSSFGMTKTCGGTSLIKYMHILHGFFDYASRLGTNISQTDLQARPETLGFLREISRTISRITGQLVRSQTDGYSQASEALTHLLNDITAGLRRIPASKPEDLIHILYCASMFACGQAFPNGQISPPAESYKKLLSEIRSYRKDTNLNMDGANGEAEKAFKSKYPSDDAFSQELWPLLAYRGTDQNPIPFSIPRGSVMPQPQHFGALRYK</sequence>
<protein>
    <recommendedName>
        <fullName evidence="3">DUF6535 domain-containing protein</fullName>
    </recommendedName>
</protein>
<comment type="caution">
    <text evidence="4">The sequence shown here is derived from an EMBL/GenBank/DDBJ whole genome shotgun (WGS) entry which is preliminary data.</text>
</comment>